<sequence>MIVSRLLLGVLGVAAASFGVVHLLTETRTGTVIPLVVWAAGAVVLHDAVLVPLVLAAGLLVTEGRLRGVWRAALLTLGTVTLVALPPLLRPGRPANPSVLPLAYPLGLAVVAAAVVAGAAMVAGRRLWLARRERQS</sequence>
<keyword evidence="1" id="KW-0812">Transmembrane</keyword>
<evidence type="ECO:0000313" key="3">
    <source>
        <dbReference type="Proteomes" id="UP000675554"/>
    </source>
</evidence>
<organism evidence="2 3">
    <name type="scientific">Streptomyces daliensis</name>
    <dbReference type="NCBI Taxonomy" id="299421"/>
    <lineage>
        <taxon>Bacteria</taxon>
        <taxon>Bacillati</taxon>
        <taxon>Actinomycetota</taxon>
        <taxon>Actinomycetes</taxon>
        <taxon>Kitasatosporales</taxon>
        <taxon>Streptomycetaceae</taxon>
        <taxon>Streptomyces</taxon>
    </lineage>
</organism>
<comment type="caution">
    <text evidence="2">The sequence shown here is derived from an EMBL/GenBank/DDBJ whole genome shotgun (WGS) entry which is preliminary data.</text>
</comment>
<reference evidence="2" key="1">
    <citation type="submission" date="2021-04" db="EMBL/GenBank/DDBJ databases">
        <title>Sequencing of actinobacteria type strains.</title>
        <authorList>
            <person name="Nguyen G.-S."/>
            <person name="Wentzel A."/>
        </authorList>
    </citation>
    <scope>NUCLEOTIDE SEQUENCE</scope>
    <source>
        <strain evidence="2">DSM 42095</strain>
    </source>
</reference>
<dbReference type="EMBL" id="JAGSMN010000150">
    <property type="protein sequence ID" value="MBR7672971.1"/>
    <property type="molecule type" value="Genomic_DNA"/>
</dbReference>
<dbReference type="AlphaFoldDB" id="A0A8T4ILE2"/>
<evidence type="ECO:0000313" key="2">
    <source>
        <dbReference type="EMBL" id="MBR7672971.1"/>
    </source>
</evidence>
<gene>
    <name evidence="2" type="ORF">KDA82_08075</name>
</gene>
<feature type="transmembrane region" description="Helical" evidence="1">
    <location>
        <begin position="68"/>
        <end position="89"/>
    </location>
</feature>
<feature type="transmembrane region" description="Helical" evidence="1">
    <location>
        <begin position="101"/>
        <end position="124"/>
    </location>
</feature>
<keyword evidence="1" id="KW-0472">Membrane</keyword>
<feature type="transmembrane region" description="Helical" evidence="1">
    <location>
        <begin position="35"/>
        <end position="61"/>
    </location>
</feature>
<proteinExistence type="predicted"/>
<keyword evidence="3" id="KW-1185">Reference proteome</keyword>
<dbReference type="Proteomes" id="UP000675554">
    <property type="component" value="Unassembled WGS sequence"/>
</dbReference>
<protein>
    <submittedName>
        <fullName evidence="2">Uncharacterized protein</fullName>
    </submittedName>
</protein>
<keyword evidence="1" id="KW-1133">Transmembrane helix</keyword>
<name>A0A8T4ILE2_9ACTN</name>
<evidence type="ECO:0000256" key="1">
    <source>
        <dbReference type="SAM" id="Phobius"/>
    </source>
</evidence>
<accession>A0A8T4ILE2</accession>